<dbReference type="PANTHER" id="PTHR43267">
    <property type="entry name" value="TRNA THREONYLCARBAMOYLADENOSINE DEHYDRATASE"/>
    <property type="match status" value="1"/>
</dbReference>
<accession>A0A3B0WWB7</accession>
<dbReference type="PANTHER" id="PTHR43267:SF1">
    <property type="entry name" value="TRNA THREONYLCARBAMOYLADENOSINE DEHYDRATASE"/>
    <property type="match status" value="1"/>
</dbReference>
<proteinExistence type="predicted"/>
<feature type="domain" description="THIF-type NAD/FAD binding fold" evidence="1">
    <location>
        <begin position="13"/>
        <end position="245"/>
    </location>
</feature>
<dbReference type="GO" id="GO:0061503">
    <property type="term" value="F:tRNA threonylcarbamoyladenosine dehydratase"/>
    <property type="evidence" value="ECO:0007669"/>
    <property type="project" value="TreeGrafter"/>
</dbReference>
<evidence type="ECO:0000313" key="2">
    <source>
        <dbReference type="EMBL" id="VAW48646.1"/>
    </source>
</evidence>
<sequence length="248" mass="26443">MVNDLMANNPLFERSLLVFGDNGLLSLQQSHVLVAGIGGVGGFVAEALARAGVGSITLLDHDQVSGSNKNRQLVALDSTIGLNKVDVMKARILEINPNCQVNVSYQFIRPEDMDNILSPPYDFVVDAIDSLNCKVALVVTALNKGLSTVSSMGAGRRIDPSKVLLADISKTHGCALARNMRQRLKKQGIKKGLLTVFSTEVPYAPGPMESIEGARGRVVNGTASYMPGIFGLMLAGKVISLLAQRPLN</sequence>
<dbReference type="AlphaFoldDB" id="A0A3B0WWB7"/>
<dbReference type="EMBL" id="UOFC01000221">
    <property type="protein sequence ID" value="VAW48646.1"/>
    <property type="molecule type" value="Genomic_DNA"/>
</dbReference>
<protein>
    <submittedName>
        <fullName evidence="2">HesA/MoeB/ThiF family protein</fullName>
    </submittedName>
</protein>
<dbReference type="InterPro" id="IPR035985">
    <property type="entry name" value="Ubiquitin-activating_enz"/>
</dbReference>
<organism evidence="2">
    <name type="scientific">hydrothermal vent metagenome</name>
    <dbReference type="NCBI Taxonomy" id="652676"/>
    <lineage>
        <taxon>unclassified sequences</taxon>
        <taxon>metagenomes</taxon>
        <taxon>ecological metagenomes</taxon>
    </lineage>
</organism>
<dbReference type="SUPFAM" id="SSF69572">
    <property type="entry name" value="Activating enzymes of the ubiquitin-like proteins"/>
    <property type="match status" value="1"/>
</dbReference>
<dbReference type="InterPro" id="IPR000594">
    <property type="entry name" value="ThiF_NAD_FAD-bd"/>
</dbReference>
<dbReference type="Pfam" id="PF00899">
    <property type="entry name" value="ThiF"/>
    <property type="match status" value="1"/>
</dbReference>
<dbReference type="GO" id="GO:0008641">
    <property type="term" value="F:ubiquitin-like modifier activating enzyme activity"/>
    <property type="evidence" value="ECO:0007669"/>
    <property type="project" value="InterPro"/>
</dbReference>
<name>A0A3B0WWB7_9ZZZZ</name>
<reference evidence="2" key="1">
    <citation type="submission" date="2018-06" db="EMBL/GenBank/DDBJ databases">
        <authorList>
            <person name="Zhirakovskaya E."/>
        </authorList>
    </citation>
    <scope>NUCLEOTIDE SEQUENCE</scope>
</reference>
<dbReference type="InterPro" id="IPR045886">
    <property type="entry name" value="ThiF/MoeB/HesA"/>
</dbReference>
<dbReference type="CDD" id="cd00755">
    <property type="entry name" value="YgdL_like"/>
    <property type="match status" value="1"/>
</dbReference>
<dbReference type="GO" id="GO:0061504">
    <property type="term" value="P:cyclic threonylcarbamoyladenosine biosynthetic process"/>
    <property type="evidence" value="ECO:0007669"/>
    <property type="project" value="TreeGrafter"/>
</dbReference>
<dbReference type="Gene3D" id="3.40.50.720">
    <property type="entry name" value="NAD(P)-binding Rossmann-like Domain"/>
    <property type="match status" value="1"/>
</dbReference>
<gene>
    <name evidence="2" type="ORF">MNBD_GAMMA03-1364</name>
</gene>
<evidence type="ECO:0000259" key="1">
    <source>
        <dbReference type="Pfam" id="PF00899"/>
    </source>
</evidence>